<dbReference type="PANTHER" id="PTHR42839:SF2">
    <property type="entry name" value="ISOCHORISMATE SYNTHASE ENTC"/>
    <property type="match status" value="1"/>
</dbReference>
<dbReference type="PANTHER" id="PTHR42839">
    <property type="entry name" value="ISOCHORISMATE SYNTHASE ENTC"/>
    <property type="match status" value="1"/>
</dbReference>
<feature type="domain" description="Chorismate-utilising enzyme C-terminal" evidence="6">
    <location>
        <begin position="217"/>
        <end position="470"/>
    </location>
</feature>
<evidence type="ECO:0000256" key="2">
    <source>
        <dbReference type="ARBA" id="ARBA00005297"/>
    </source>
</evidence>
<evidence type="ECO:0000313" key="7">
    <source>
        <dbReference type="EMBL" id="PZO19518.1"/>
    </source>
</evidence>
<name>A0A2W4WJS5_9CYAN</name>
<dbReference type="SUPFAM" id="SSF56322">
    <property type="entry name" value="ADC synthase"/>
    <property type="match status" value="1"/>
</dbReference>
<dbReference type="InterPro" id="IPR005801">
    <property type="entry name" value="ADC_synthase"/>
</dbReference>
<reference evidence="8" key="1">
    <citation type="submission" date="2018-04" db="EMBL/GenBank/DDBJ databases">
        <authorList>
            <person name="Cornet L."/>
        </authorList>
    </citation>
    <scope>NUCLEOTIDE SEQUENCE [LARGE SCALE GENOMIC DNA]</scope>
</reference>
<dbReference type="AlphaFoldDB" id="A0A2W4WJS5"/>
<evidence type="ECO:0000256" key="5">
    <source>
        <dbReference type="ARBA" id="ARBA00041564"/>
    </source>
</evidence>
<sequence>MPVVQYESNLSETTAVSRFLVECRQRAAQTDQAKIASLTFSIAPIAPWEALAALKKGGDRHFYYDPPGSAAFVGVQSVVECRAVGQSRFEAAQAFTQLWQSRFVYKSFAERPFTDPSFIDEPAWILSEPKSHFFCSATFFEQTTTDFEPICVFVPQVQVTTISSSSTVDFNCLITAQTDIDQTALQIFRQLEQLKQAGRLSRSRRLAKRRIVRNVDGFERSVAVVLKHIGQNGLHKVVLADVMDVVADVPFDGVRSLQTLRQNHPDCTVFSVGNGRGQSFIGASPERLLSIRENQITTDALAGSAPRGVTPGIDTQLAQTLLNSEKERYEHRVVVEFLLKQLRSLGLTPQCETAPQLMRLFHIQHLYTPISAPLKAHRVSPLEVLSRLHPTPAVAGVPRQQACELIRQQETFDRGLYAAPIGWIDTAGNSEFIVGIRSALIDGCSARLYAGAGIVSGSQPDKELAEIKLKLQSLLNALV</sequence>
<dbReference type="Gene3D" id="3.60.120.10">
    <property type="entry name" value="Anthranilate synthase"/>
    <property type="match status" value="1"/>
</dbReference>
<dbReference type="EC" id="5.4.4.2" evidence="3"/>
<dbReference type="InterPro" id="IPR004561">
    <property type="entry name" value="IsoChor_synthase"/>
</dbReference>
<evidence type="ECO:0000313" key="8">
    <source>
        <dbReference type="Proteomes" id="UP000249354"/>
    </source>
</evidence>
<organism evidence="7 8">
    <name type="scientific">Leptolyngbya foveolarum</name>
    <dbReference type="NCBI Taxonomy" id="47253"/>
    <lineage>
        <taxon>Bacteria</taxon>
        <taxon>Bacillati</taxon>
        <taxon>Cyanobacteriota</taxon>
        <taxon>Cyanophyceae</taxon>
        <taxon>Leptolyngbyales</taxon>
        <taxon>Leptolyngbyaceae</taxon>
        <taxon>Leptolyngbya group</taxon>
        <taxon>Leptolyngbya</taxon>
    </lineage>
</organism>
<comment type="similarity">
    <text evidence="2">Belongs to the isochorismate synthase family.</text>
</comment>
<proteinExistence type="inferred from homology"/>
<gene>
    <name evidence="7" type="ORF">DCF25_08280</name>
</gene>
<evidence type="ECO:0000256" key="4">
    <source>
        <dbReference type="ARBA" id="ARBA00023235"/>
    </source>
</evidence>
<evidence type="ECO:0000256" key="1">
    <source>
        <dbReference type="ARBA" id="ARBA00000799"/>
    </source>
</evidence>
<dbReference type="NCBIfam" id="TIGR00543">
    <property type="entry name" value="isochor_syn"/>
    <property type="match status" value="1"/>
</dbReference>
<keyword evidence="4" id="KW-0413">Isomerase</keyword>
<accession>A0A2W4WJS5</accession>
<dbReference type="Proteomes" id="UP000249354">
    <property type="component" value="Unassembled WGS sequence"/>
</dbReference>
<dbReference type="InterPro" id="IPR015890">
    <property type="entry name" value="Chorismate_C"/>
</dbReference>
<reference evidence="7 8" key="2">
    <citation type="submission" date="2018-06" db="EMBL/GenBank/DDBJ databases">
        <title>Metagenomic assembly of (sub)arctic Cyanobacteria and their associated microbiome from non-axenic cultures.</title>
        <authorList>
            <person name="Baurain D."/>
        </authorList>
    </citation>
    <scope>NUCLEOTIDE SEQUENCE [LARGE SCALE GENOMIC DNA]</scope>
    <source>
        <strain evidence="7">ULC129bin1</strain>
    </source>
</reference>
<dbReference type="EMBL" id="QBMC01000042">
    <property type="protein sequence ID" value="PZO19518.1"/>
    <property type="molecule type" value="Genomic_DNA"/>
</dbReference>
<dbReference type="GO" id="GO:0008909">
    <property type="term" value="F:isochorismate synthase activity"/>
    <property type="evidence" value="ECO:0007669"/>
    <property type="project" value="UniProtKB-EC"/>
</dbReference>
<evidence type="ECO:0000256" key="3">
    <source>
        <dbReference type="ARBA" id="ARBA00012824"/>
    </source>
</evidence>
<comment type="catalytic activity">
    <reaction evidence="1">
        <text>chorismate = isochorismate</text>
        <dbReference type="Rhea" id="RHEA:18985"/>
        <dbReference type="ChEBI" id="CHEBI:29748"/>
        <dbReference type="ChEBI" id="CHEBI:29780"/>
        <dbReference type="EC" id="5.4.4.2"/>
    </reaction>
</comment>
<protein>
    <recommendedName>
        <fullName evidence="3">isochorismate synthase</fullName>
        <ecNumber evidence="3">5.4.4.2</ecNumber>
    </recommendedName>
    <alternativeName>
        <fullName evidence="5">Isochorismate mutase</fullName>
    </alternativeName>
</protein>
<evidence type="ECO:0000259" key="6">
    <source>
        <dbReference type="Pfam" id="PF00425"/>
    </source>
</evidence>
<comment type="caution">
    <text evidence="7">The sequence shown here is derived from an EMBL/GenBank/DDBJ whole genome shotgun (WGS) entry which is preliminary data.</text>
</comment>
<dbReference type="Pfam" id="PF00425">
    <property type="entry name" value="Chorismate_bind"/>
    <property type="match status" value="1"/>
</dbReference>